<gene>
    <name evidence="2" type="ORF">BEMITA_LOCUS10544</name>
</gene>
<protein>
    <submittedName>
        <fullName evidence="2">Uncharacterized protein</fullName>
    </submittedName>
</protein>
<reference evidence="2" key="1">
    <citation type="submission" date="2021-12" db="EMBL/GenBank/DDBJ databases">
        <authorList>
            <person name="King R."/>
        </authorList>
    </citation>
    <scope>NUCLEOTIDE SEQUENCE</scope>
</reference>
<organism evidence="2 3">
    <name type="scientific">Bemisia tabaci</name>
    <name type="common">Sweetpotato whitefly</name>
    <name type="synonym">Aleurodes tabaci</name>
    <dbReference type="NCBI Taxonomy" id="7038"/>
    <lineage>
        <taxon>Eukaryota</taxon>
        <taxon>Metazoa</taxon>
        <taxon>Ecdysozoa</taxon>
        <taxon>Arthropoda</taxon>
        <taxon>Hexapoda</taxon>
        <taxon>Insecta</taxon>
        <taxon>Pterygota</taxon>
        <taxon>Neoptera</taxon>
        <taxon>Paraneoptera</taxon>
        <taxon>Hemiptera</taxon>
        <taxon>Sternorrhyncha</taxon>
        <taxon>Aleyrodoidea</taxon>
        <taxon>Aleyrodidae</taxon>
        <taxon>Aleyrodinae</taxon>
        <taxon>Bemisia</taxon>
    </lineage>
</organism>
<feature type="compositionally biased region" description="Basic residues" evidence="1">
    <location>
        <begin position="92"/>
        <end position="113"/>
    </location>
</feature>
<dbReference type="EMBL" id="OU963867">
    <property type="protein sequence ID" value="CAH0391979.1"/>
    <property type="molecule type" value="Genomic_DNA"/>
</dbReference>
<name>A0A9P0F6M7_BEMTA</name>
<evidence type="ECO:0000256" key="1">
    <source>
        <dbReference type="SAM" id="MobiDB-lite"/>
    </source>
</evidence>
<dbReference type="AlphaFoldDB" id="A0A9P0F6M7"/>
<feature type="region of interest" description="Disordered" evidence="1">
    <location>
        <begin position="71"/>
        <end position="248"/>
    </location>
</feature>
<evidence type="ECO:0000313" key="2">
    <source>
        <dbReference type="EMBL" id="CAH0391979.1"/>
    </source>
</evidence>
<sequence>MKIKRNEVYSWLGNSDPDEMIERRAEEEKALCVAFHSKRSNFSPANFPPFDNSYCVNFRAFKLLNFASTRFASPPSRDRANKEKSGRVISFKTRKNFTKKRSRKKTKSPKYRAKLASSRPESGSPLSLKTRSKRGKATTTEDETEASSPPSSPGSQASPSSSGSSSPDSPKSPPPKSPKSPNVPEVLLPSSKRNSEPVSDFDSEDDLPLVPPSAPAPAPATPVVAPPAAPASPPPPAPPASAPKSPTP</sequence>
<evidence type="ECO:0000313" key="3">
    <source>
        <dbReference type="Proteomes" id="UP001152759"/>
    </source>
</evidence>
<feature type="compositionally biased region" description="Low complexity" evidence="1">
    <location>
        <begin position="147"/>
        <end position="169"/>
    </location>
</feature>
<feature type="compositionally biased region" description="Polar residues" evidence="1">
    <location>
        <begin position="119"/>
        <end position="129"/>
    </location>
</feature>
<keyword evidence="3" id="KW-1185">Reference proteome</keyword>
<accession>A0A9P0F6M7</accession>
<feature type="compositionally biased region" description="Pro residues" evidence="1">
    <location>
        <begin position="209"/>
        <end position="248"/>
    </location>
</feature>
<dbReference type="Proteomes" id="UP001152759">
    <property type="component" value="Chromosome 6"/>
</dbReference>
<feature type="compositionally biased region" description="Basic and acidic residues" evidence="1">
    <location>
        <begin position="76"/>
        <end position="86"/>
    </location>
</feature>
<proteinExistence type="predicted"/>